<reference evidence="2" key="1">
    <citation type="submission" date="2022-08" db="UniProtKB">
        <authorList>
            <consortium name="EnsemblMetazoa"/>
        </authorList>
    </citation>
    <scope>IDENTIFICATION</scope>
    <source>
        <strain evidence="2">EBRO</strain>
    </source>
</reference>
<name>A0A182IN14_ANOAO</name>
<dbReference type="PANTHER" id="PTHR15286:SF1">
    <property type="entry name" value="FI07216P"/>
    <property type="match status" value="1"/>
</dbReference>
<proteinExistence type="predicted"/>
<evidence type="ECO:0000313" key="2">
    <source>
        <dbReference type="EnsemblMetazoa" id="AATE002204-PA.1"/>
    </source>
</evidence>
<dbReference type="PANTHER" id="PTHR15286">
    <property type="entry name" value="RAS-ASSOCIATING DOMAIN CONTAINING PROTEIN"/>
    <property type="match status" value="1"/>
</dbReference>
<feature type="region of interest" description="Disordered" evidence="1">
    <location>
        <begin position="368"/>
        <end position="388"/>
    </location>
</feature>
<protein>
    <submittedName>
        <fullName evidence="2">Uncharacterized protein</fullName>
    </submittedName>
</protein>
<dbReference type="InterPro" id="IPR000159">
    <property type="entry name" value="RA_dom"/>
</dbReference>
<dbReference type="SUPFAM" id="SSF54236">
    <property type="entry name" value="Ubiquitin-like"/>
    <property type="match status" value="1"/>
</dbReference>
<evidence type="ECO:0000256" key="1">
    <source>
        <dbReference type="SAM" id="MobiDB-lite"/>
    </source>
</evidence>
<feature type="region of interest" description="Disordered" evidence="1">
    <location>
        <begin position="214"/>
        <end position="260"/>
    </location>
</feature>
<feature type="compositionally biased region" description="Polar residues" evidence="1">
    <location>
        <begin position="104"/>
        <end position="115"/>
    </location>
</feature>
<dbReference type="STRING" id="41427.A0A182IN14"/>
<dbReference type="Gene3D" id="3.10.20.90">
    <property type="entry name" value="Phosphatidylinositol 3-kinase Catalytic Subunit, Chain A, domain 1"/>
    <property type="match status" value="1"/>
</dbReference>
<dbReference type="PROSITE" id="PS50200">
    <property type="entry name" value="RA"/>
    <property type="match status" value="1"/>
</dbReference>
<dbReference type="GO" id="GO:0007165">
    <property type="term" value="P:signal transduction"/>
    <property type="evidence" value="ECO:0007669"/>
    <property type="project" value="InterPro"/>
</dbReference>
<organism evidence="2">
    <name type="scientific">Anopheles atroparvus</name>
    <name type="common">European mosquito</name>
    <dbReference type="NCBI Taxonomy" id="41427"/>
    <lineage>
        <taxon>Eukaryota</taxon>
        <taxon>Metazoa</taxon>
        <taxon>Ecdysozoa</taxon>
        <taxon>Arthropoda</taxon>
        <taxon>Hexapoda</taxon>
        <taxon>Insecta</taxon>
        <taxon>Pterygota</taxon>
        <taxon>Neoptera</taxon>
        <taxon>Endopterygota</taxon>
        <taxon>Diptera</taxon>
        <taxon>Nematocera</taxon>
        <taxon>Culicoidea</taxon>
        <taxon>Culicidae</taxon>
        <taxon>Anophelinae</taxon>
        <taxon>Anopheles</taxon>
    </lineage>
</organism>
<sequence>MNGSGNGSGSVAIALADHRAKIIAGSGRFQQQQQQQQQHQPLPSPASASTSYLVSARDGKHATRPSPIGGPGHQSLPRRTKPTEMVEERDESDEDDSGSVHSAGNESSSDGTVSDFSVDEIPVWIKGEQRWVSGVTDDTTCGDLIEVLVQQEQQPGSSNSAAPAPADTKDYCITERWRQVEQVLDNETKIWQIWTAWGKAQPEVKFILRRVDGSHGSSAGASGAPGGAGTTGAHGGGERDRDSGRGSPTGSINSAIVRRKRHRAQKSTFAWMTHGQTIHPKSSKTSIERLMKLILEQGDIIQQQLSKLRDREMQISTIEEERHRVREREHGKNYLLETYLKGLAEAADTDPNAIDSGITSEATTTASPEMDFAPEHDSDQAGAPGDGSSLKEQIKLLEKIVSLNKQIVREEETAVKLFERVRRCQLEDPPDQTRTQLEEALAKLNTSIDRDNHELQLIDESLHQSDAMLHERSDLLRTLTEELNHQEAAADAKVIMDFSQPTPVMRVDRTMEVPIDIHAPMSAPASSIPPLQSPAAYEQGKPPLHTYPLYPIAEIPARPAPIPVGPGEPAKIVIASSTLPRNFQRPTLVVPTGVPPLTVPPDAISVHQINKFIQCSNNLGTNCNTNIDDKICPKQLFHSAVSSAECQGAVKSLTDDLANMGTLV</sequence>
<feature type="compositionally biased region" description="Gly residues" evidence="1">
    <location>
        <begin position="223"/>
        <end position="235"/>
    </location>
</feature>
<dbReference type="VEuPathDB" id="VectorBase:AATE002204"/>
<dbReference type="InterPro" id="IPR029071">
    <property type="entry name" value="Ubiquitin-like_domsf"/>
</dbReference>
<dbReference type="InterPro" id="IPR033593">
    <property type="entry name" value="N-RASSF"/>
</dbReference>
<dbReference type="EnsemblMetazoa" id="AATE002204-RA">
    <property type="protein sequence ID" value="AATE002204-PA.1"/>
    <property type="gene ID" value="AATE002204"/>
</dbReference>
<accession>A0A182IN14</accession>
<dbReference type="AlphaFoldDB" id="A0A182IN14"/>
<feature type="compositionally biased region" description="Acidic residues" evidence="1">
    <location>
        <begin position="87"/>
        <end position="97"/>
    </location>
</feature>
<feature type="compositionally biased region" description="Low complexity" evidence="1">
    <location>
        <begin position="30"/>
        <end position="40"/>
    </location>
</feature>
<feature type="region of interest" description="Disordered" evidence="1">
    <location>
        <begin position="24"/>
        <end position="115"/>
    </location>
</feature>
<dbReference type="CDD" id="cd16123">
    <property type="entry name" value="RA_RASSF7_like"/>
    <property type="match status" value="1"/>
</dbReference>